<feature type="transmembrane region" description="Helical" evidence="1">
    <location>
        <begin position="50"/>
        <end position="71"/>
    </location>
</feature>
<keyword evidence="1" id="KW-0472">Membrane</keyword>
<evidence type="ECO:0000313" key="3">
    <source>
        <dbReference type="Proteomes" id="UP000238071"/>
    </source>
</evidence>
<keyword evidence="1" id="KW-0812">Transmembrane</keyword>
<dbReference type="RefSeq" id="WP_104425145.1">
    <property type="nucleotide sequence ID" value="NZ_PTIY01000019.1"/>
</dbReference>
<reference evidence="2 3" key="1">
    <citation type="submission" date="2018-02" db="EMBL/GenBank/DDBJ databases">
        <title>Subsurface microbial communities from deep shales in Ohio and West Virginia, USA.</title>
        <authorList>
            <person name="Wrighton K."/>
        </authorList>
    </citation>
    <scope>NUCLEOTIDE SEQUENCE [LARGE SCALE GENOMIC DNA]</scope>
    <source>
        <strain evidence="2 3">OWC-G53F</strain>
    </source>
</reference>
<feature type="transmembrane region" description="Helical" evidence="1">
    <location>
        <begin position="142"/>
        <end position="160"/>
    </location>
</feature>
<sequence>MSDANSLIYQNANTYRLHADNLRWVLLGGYATFLVGMLSTQNNILESPVVAIGLAAISFLYLLILAVQNWFYNLFARFVDECESRLASKENLRPLQEFAKEKGKDITPFHPAFYFALVIQPLGITIFLYKGFAAICKTEMPLLLWSAVFFAILLVMHFLFKGWNKFIYKGLIVKLSNLYA</sequence>
<accession>A0A2S6GKD6</accession>
<feature type="transmembrane region" description="Helical" evidence="1">
    <location>
        <begin position="21"/>
        <end position="38"/>
    </location>
</feature>
<keyword evidence="3" id="KW-1185">Reference proteome</keyword>
<name>A0A2S6GKD6_9GAMM</name>
<gene>
    <name evidence="2" type="ORF">B0F88_1194</name>
</gene>
<feature type="transmembrane region" description="Helical" evidence="1">
    <location>
        <begin position="112"/>
        <end position="130"/>
    </location>
</feature>
<dbReference type="AlphaFoldDB" id="A0A2S6GKD6"/>
<evidence type="ECO:0000313" key="2">
    <source>
        <dbReference type="EMBL" id="PPK65702.1"/>
    </source>
</evidence>
<organism evidence="2 3">
    <name type="scientific">Methylobacter tundripaludum</name>
    <dbReference type="NCBI Taxonomy" id="173365"/>
    <lineage>
        <taxon>Bacteria</taxon>
        <taxon>Pseudomonadati</taxon>
        <taxon>Pseudomonadota</taxon>
        <taxon>Gammaproteobacteria</taxon>
        <taxon>Methylococcales</taxon>
        <taxon>Methylococcaceae</taxon>
        <taxon>Methylobacter</taxon>
    </lineage>
</organism>
<proteinExistence type="predicted"/>
<comment type="caution">
    <text evidence="2">The sequence shown here is derived from an EMBL/GenBank/DDBJ whole genome shotgun (WGS) entry which is preliminary data.</text>
</comment>
<protein>
    <submittedName>
        <fullName evidence="2">Uncharacterized protein</fullName>
    </submittedName>
</protein>
<dbReference type="EMBL" id="PTIY01000019">
    <property type="protein sequence ID" value="PPK65702.1"/>
    <property type="molecule type" value="Genomic_DNA"/>
</dbReference>
<dbReference type="Proteomes" id="UP000238071">
    <property type="component" value="Unassembled WGS sequence"/>
</dbReference>
<evidence type="ECO:0000256" key="1">
    <source>
        <dbReference type="SAM" id="Phobius"/>
    </source>
</evidence>
<keyword evidence="1" id="KW-1133">Transmembrane helix</keyword>